<dbReference type="EMBL" id="VSSQ01110380">
    <property type="protein sequence ID" value="MPN48250.1"/>
    <property type="molecule type" value="Genomic_DNA"/>
</dbReference>
<comment type="caution">
    <text evidence="1">The sequence shown here is derived from an EMBL/GenBank/DDBJ whole genome shotgun (WGS) entry which is preliminary data.</text>
</comment>
<proteinExistence type="predicted"/>
<accession>A0A645IAV2</accession>
<evidence type="ECO:0000313" key="1">
    <source>
        <dbReference type="EMBL" id="MPN48250.1"/>
    </source>
</evidence>
<sequence length="33" mass="3680">MTTREVGKIGGNMVKKMVEYAEEQMAYGADIND</sequence>
<protein>
    <recommendedName>
        <fullName evidence="2">Small, acid-soluble spore protein C2</fullName>
    </recommendedName>
</protein>
<dbReference type="Pfam" id="PF00269">
    <property type="entry name" value="SASP"/>
    <property type="match status" value="1"/>
</dbReference>
<organism evidence="1">
    <name type="scientific">bioreactor metagenome</name>
    <dbReference type="NCBI Taxonomy" id="1076179"/>
    <lineage>
        <taxon>unclassified sequences</taxon>
        <taxon>metagenomes</taxon>
        <taxon>ecological metagenomes</taxon>
    </lineage>
</organism>
<dbReference type="InterPro" id="IPR038300">
    <property type="entry name" value="SASP_sf_alpha/beta"/>
</dbReference>
<dbReference type="InterPro" id="IPR001448">
    <property type="entry name" value="SASP_alpha/beta-type"/>
</dbReference>
<dbReference type="GO" id="GO:0006265">
    <property type="term" value="P:DNA topological change"/>
    <property type="evidence" value="ECO:0007669"/>
    <property type="project" value="InterPro"/>
</dbReference>
<dbReference type="Gene3D" id="6.10.10.80">
    <property type="entry name" value="Small, acid-soluble spore protein, alpha/beta type-like"/>
    <property type="match status" value="1"/>
</dbReference>
<name>A0A645IAV2_9ZZZZ</name>
<gene>
    <name evidence="1" type="ORF">SDC9_195855</name>
</gene>
<evidence type="ECO:0008006" key="2">
    <source>
        <dbReference type="Google" id="ProtNLM"/>
    </source>
</evidence>
<dbReference type="AlphaFoldDB" id="A0A645IAV2"/>
<reference evidence="1" key="1">
    <citation type="submission" date="2019-08" db="EMBL/GenBank/DDBJ databases">
        <authorList>
            <person name="Kucharzyk K."/>
            <person name="Murdoch R.W."/>
            <person name="Higgins S."/>
            <person name="Loffler F."/>
        </authorList>
    </citation>
    <scope>NUCLEOTIDE SEQUENCE</scope>
</reference>
<dbReference type="GO" id="GO:0003690">
    <property type="term" value="F:double-stranded DNA binding"/>
    <property type="evidence" value="ECO:0007669"/>
    <property type="project" value="InterPro"/>
</dbReference>